<keyword evidence="3" id="KW-1185">Reference proteome</keyword>
<evidence type="ECO:0000313" key="2">
    <source>
        <dbReference type="EMBL" id="REH35639.1"/>
    </source>
</evidence>
<proteinExistence type="predicted"/>
<evidence type="ECO:0000256" key="1">
    <source>
        <dbReference type="SAM" id="MobiDB-lite"/>
    </source>
</evidence>
<dbReference type="Proteomes" id="UP000256269">
    <property type="component" value="Unassembled WGS sequence"/>
</dbReference>
<feature type="region of interest" description="Disordered" evidence="1">
    <location>
        <begin position="74"/>
        <end position="112"/>
    </location>
</feature>
<comment type="caution">
    <text evidence="2">The sequence shown here is derived from an EMBL/GenBank/DDBJ whole genome shotgun (WGS) entry which is preliminary data.</text>
</comment>
<name>A0A3E0H0Q7_9PSEU</name>
<accession>A0A3E0H0Q7</accession>
<organism evidence="2 3">
    <name type="scientific">Kutzneria buriramensis</name>
    <dbReference type="NCBI Taxonomy" id="1045776"/>
    <lineage>
        <taxon>Bacteria</taxon>
        <taxon>Bacillati</taxon>
        <taxon>Actinomycetota</taxon>
        <taxon>Actinomycetes</taxon>
        <taxon>Pseudonocardiales</taxon>
        <taxon>Pseudonocardiaceae</taxon>
        <taxon>Kutzneria</taxon>
    </lineage>
</organism>
<feature type="region of interest" description="Disordered" evidence="1">
    <location>
        <begin position="1"/>
        <end position="54"/>
    </location>
</feature>
<protein>
    <submittedName>
        <fullName evidence="2">Uncharacterized protein</fullName>
    </submittedName>
</protein>
<gene>
    <name evidence="2" type="ORF">BCF44_11727</name>
</gene>
<sequence length="276" mass="30325">MQDGVLHQCGDDQTRVVGHVVDPPAPRQVRRRSVGRRLSSGRPPAAPAARAGGTRALDRLRKQRSGGHIASIALARSSSRERPSAPLGRPGGRPSQPRCRRRRRETSTPTGVTTVVWPRWTTMPNGSSTTHLTSALRTVVTSVRPSPPTNRTTTACGHVEDVLYAIDAHVPPRGRVMRTGQPMAHRRLIEYLPDRLIQRCDTNEGDSPPDTRVDAQLPRQVSTAVLRRRYRREQCRQVGERDLPIAAGHPPPCISHGHHALNDVRKLSLACGTALP</sequence>
<dbReference type="AlphaFoldDB" id="A0A3E0H0Q7"/>
<feature type="compositionally biased region" description="Low complexity" evidence="1">
    <location>
        <begin position="84"/>
        <end position="97"/>
    </location>
</feature>
<feature type="compositionally biased region" description="Low complexity" evidence="1">
    <location>
        <begin position="36"/>
        <end position="54"/>
    </location>
</feature>
<dbReference type="EMBL" id="QUNO01000017">
    <property type="protein sequence ID" value="REH35639.1"/>
    <property type="molecule type" value="Genomic_DNA"/>
</dbReference>
<reference evidence="2 3" key="1">
    <citation type="submission" date="2018-08" db="EMBL/GenBank/DDBJ databases">
        <title>Genomic Encyclopedia of Archaeal and Bacterial Type Strains, Phase II (KMG-II): from individual species to whole genera.</title>
        <authorList>
            <person name="Goeker M."/>
        </authorList>
    </citation>
    <scope>NUCLEOTIDE SEQUENCE [LARGE SCALE GENOMIC DNA]</scope>
    <source>
        <strain evidence="2 3">DSM 45791</strain>
    </source>
</reference>
<evidence type="ECO:0000313" key="3">
    <source>
        <dbReference type="Proteomes" id="UP000256269"/>
    </source>
</evidence>